<evidence type="ECO:0000256" key="6">
    <source>
        <dbReference type="ARBA" id="ARBA00022530"/>
    </source>
</evidence>
<dbReference type="SMART" id="SM00241">
    <property type="entry name" value="ZP"/>
    <property type="match status" value="1"/>
</dbReference>
<protein>
    <recommendedName>
        <fullName evidence="3 14">Zona pellucida sperm-binding protein 3</fullName>
    </recommendedName>
</protein>
<evidence type="ECO:0000256" key="1">
    <source>
        <dbReference type="ARBA" id="ARBA00004498"/>
    </source>
</evidence>
<feature type="domain" description="ZP" evidence="15">
    <location>
        <begin position="1"/>
        <end position="250"/>
    </location>
</feature>
<dbReference type="Pfam" id="PF23344">
    <property type="entry name" value="ZP-N"/>
    <property type="match status" value="1"/>
</dbReference>
<dbReference type="Proteomes" id="UP000050525">
    <property type="component" value="Unassembled WGS sequence"/>
</dbReference>
<dbReference type="GO" id="GO:0032190">
    <property type="term" value="F:acrosin binding"/>
    <property type="evidence" value="ECO:0007669"/>
    <property type="project" value="TreeGrafter"/>
</dbReference>
<keyword evidence="8 14" id="KW-0812">Transmembrane</keyword>
<dbReference type="InterPro" id="IPR055355">
    <property type="entry name" value="ZP-C"/>
</dbReference>
<evidence type="ECO:0000256" key="4">
    <source>
        <dbReference type="ARBA" id="ARBA00022475"/>
    </source>
</evidence>
<keyword evidence="11 14" id="KW-0472">Membrane</keyword>
<dbReference type="GO" id="GO:0007339">
    <property type="term" value="P:binding of sperm to zona pellucida"/>
    <property type="evidence" value="ECO:0007669"/>
    <property type="project" value="UniProtKB-UniRule"/>
</dbReference>
<dbReference type="InterPro" id="IPR055356">
    <property type="entry name" value="ZP-N"/>
</dbReference>
<dbReference type="PROSITE" id="PS51034">
    <property type="entry name" value="ZP_2"/>
    <property type="match status" value="1"/>
</dbReference>
<reference evidence="16 17" key="1">
    <citation type="journal article" date="2012" name="Genome Biol.">
        <title>Sequencing three crocodilian genomes to illuminate the evolution of archosaurs and amniotes.</title>
        <authorList>
            <person name="St John J.A."/>
            <person name="Braun E.L."/>
            <person name="Isberg S.R."/>
            <person name="Miles L.G."/>
            <person name="Chong A.Y."/>
            <person name="Gongora J."/>
            <person name="Dalzell P."/>
            <person name="Moran C."/>
            <person name="Bed'hom B."/>
            <person name="Abzhanov A."/>
            <person name="Burgess S.C."/>
            <person name="Cooksey A.M."/>
            <person name="Castoe T.A."/>
            <person name="Crawford N.G."/>
            <person name="Densmore L.D."/>
            <person name="Drew J.C."/>
            <person name="Edwards S.V."/>
            <person name="Faircloth B.C."/>
            <person name="Fujita M.K."/>
            <person name="Greenwold M.J."/>
            <person name="Hoffmann F.G."/>
            <person name="Howard J.M."/>
            <person name="Iguchi T."/>
            <person name="Janes D.E."/>
            <person name="Khan S.Y."/>
            <person name="Kohno S."/>
            <person name="de Koning A.J."/>
            <person name="Lance S.L."/>
            <person name="McCarthy F.M."/>
            <person name="McCormack J.E."/>
            <person name="Merchant M.E."/>
            <person name="Peterson D.G."/>
            <person name="Pollock D.D."/>
            <person name="Pourmand N."/>
            <person name="Raney B.J."/>
            <person name="Roessler K.A."/>
            <person name="Sanford J.R."/>
            <person name="Sawyer R.H."/>
            <person name="Schmidt C.J."/>
            <person name="Triplett E.W."/>
            <person name="Tuberville T.D."/>
            <person name="Venegas-Anaya M."/>
            <person name="Howard J.T."/>
            <person name="Jarvis E.D."/>
            <person name="Guillette L.J.Jr."/>
            <person name="Glenn T.C."/>
            <person name="Green R.E."/>
            <person name="Ray D.A."/>
        </authorList>
    </citation>
    <scope>NUCLEOTIDE SEQUENCE [LARGE SCALE GENOMIC DNA]</scope>
    <source>
        <strain evidence="16">KSC_2009_1</strain>
    </source>
</reference>
<keyword evidence="5 14" id="KW-0964">Secreted</keyword>
<dbReference type="PANTHER" id="PTHR11576">
    <property type="entry name" value="ZONA PELLUCIDA SPERM-BINDING PROTEIN 3"/>
    <property type="match status" value="1"/>
</dbReference>
<dbReference type="EMBL" id="AKHW03004838">
    <property type="protein sequence ID" value="KYO28656.1"/>
    <property type="molecule type" value="Genomic_DNA"/>
</dbReference>
<dbReference type="GO" id="GO:0005886">
    <property type="term" value="C:plasma membrane"/>
    <property type="evidence" value="ECO:0007669"/>
    <property type="project" value="UniProtKB-SubCell"/>
</dbReference>
<proteinExistence type="inferred from homology"/>
<dbReference type="GO" id="GO:2000344">
    <property type="term" value="P:positive regulation of acrosome reaction"/>
    <property type="evidence" value="ECO:0007669"/>
    <property type="project" value="UniProtKB-UniRule"/>
</dbReference>
<dbReference type="AlphaFoldDB" id="A0A151MVT3"/>
<dbReference type="Gene3D" id="2.60.40.3210">
    <property type="entry name" value="Zona pellucida, ZP-N domain"/>
    <property type="match status" value="1"/>
</dbReference>
<evidence type="ECO:0000256" key="3">
    <source>
        <dbReference type="ARBA" id="ARBA00017980"/>
    </source>
</evidence>
<evidence type="ECO:0000256" key="5">
    <source>
        <dbReference type="ARBA" id="ARBA00022525"/>
    </source>
</evidence>
<keyword evidence="6 14" id="KW-0272">Extracellular matrix</keyword>
<dbReference type="STRING" id="8496.A0A151MVT3"/>
<dbReference type="InterPro" id="IPR042235">
    <property type="entry name" value="ZP-C_dom"/>
</dbReference>
<evidence type="ECO:0000256" key="8">
    <source>
        <dbReference type="ARBA" id="ARBA00022692"/>
    </source>
</evidence>
<evidence type="ECO:0000256" key="9">
    <source>
        <dbReference type="ARBA" id="ARBA00022729"/>
    </source>
</evidence>
<keyword evidence="17" id="KW-1185">Reference proteome</keyword>
<name>A0A151MVT3_ALLMI</name>
<comment type="subcellular location">
    <subcellularLocation>
        <location evidence="1">Secreted</location>
        <location evidence="1">Extracellular space</location>
        <location evidence="1">Extracellular matrix</location>
    </subcellularLocation>
    <subcellularLocation>
        <location evidence="14">Zona pellucida</location>
    </subcellularLocation>
    <subcellularLocation>
        <location evidence="14">Cell membrane</location>
        <topology evidence="14">Single-pass type I membrane protein</topology>
    </subcellularLocation>
</comment>
<feature type="transmembrane region" description="Helical" evidence="14">
    <location>
        <begin position="461"/>
        <end position="485"/>
    </location>
</feature>
<dbReference type="GO" id="GO:0035805">
    <property type="term" value="C:egg coat"/>
    <property type="evidence" value="ECO:0007669"/>
    <property type="project" value="UniProtKB-SubCell"/>
</dbReference>
<accession>A0A151MVT3</accession>
<dbReference type="Pfam" id="PF00100">
    <property type="entry name" value="Zona_pellucida"/>
    <property type="match status" value="1"/>
</dbReference>
<dbReference type="GO" id="GO:0035803">
    <property type="term" value="P:egg coat formation"/>
    <property type="evidence" value="ECO:0007669"/>
    <property type="project" value="UniProtKB-UniRule"/>
</dbReference>
<evidence type="ECO:0000256" key="12">
    <source>
        <dbReference type="ARBA" id="ARBA00023157"/>
    </source>
</evidence>
<evidence type="ECO:0000256" key="2">
    <source>
        <dbReference type="ARBA" id="ARBA00006735"/>
    </source>
</evidence>
<dbReference type="eggNOG" id="ENOG502QSZF">
    <property type="taxonomic scope" value="Eukaryota"/>
</dbReference>
<comment type="function">
    <text evidence="14">Component of the zona pellucida, an extracellular matrix surrounding oocytes which mediates sperm binding, induction of the acrosome reaction and prevents post-fertilization polyspermy. The zona pellucida is composed of 3 to 4 glycoproteins, ZP1, ZP2, ZP3, and ZP4. ZP3 is essential for sperm binding and zona matrix formation.</text>
</comment>
<dbReference type="KEGG" id="amj:102574840"/>
<keyword evidence="12 14" id="KW-1015">Disulfide bond</keyword>
<evidence type="ECO:0000313" key="16">
    <source>
        <dbReference type="EMBL" id="KYO28656.1"/>
    </source>
</evidence>
<keyword evidence="10 14" id="KW-1133">Transmembrane helix</keyword>
<dbReference type="Gene3D" id="2.60.40.4100">
    <property type="entry name" value="Zona pellucida, ZP-C domain"/>
    <property type="match status" value="1"/>
</dbReference>
<dbReference type="FunFam" id="2.60.40.3210:FF:000001">
    <property type="entry name" value="Zona pellucida sperm-binding protein 3"/>
    <property type="match status" value="1"/>
</dbReference>
<dbReference type="PANTHER" id="PTHR11576:SF2">
    <property type="entry name" value="ZONA PELLUCIDA SPERM-BINDING PROTEIN 3"/>
    <property type="match status" value="1"/>
</dbReference>
<dbReference type="GO" id="GO:0035804">
    <property type="term" value="F:structural constituent of egg coat"/>
    <property type="evidence" value="ECO:0007669"/>
    <property type="project" value="UniProtKB-UniRule"/>
</dbReference>
<keyword evidence="4 14" id="KW-1003">Cell membrane</keyword>
<evidence type="ECO:0000256" key="14">
    <source>
        <dbReference type="RuleBase" id="RU367066"/>
    </source>
</evidence>
<dbReference type="InterPro" id="IPR048290">
    <property type="entry name" value="ZP_chr"/>
</dbReference>
<dbReference type="OrthoDB" id="8880842at2759"/>
<dbReference type="PRINTS" id="PR00023">
    <property type="entry name" value="ZPELLUCIDA"/>
</dbReference>
<evidence type="ECO:0000313" key="17">
    <source>
        <dbReference type="Proteomes" id="UP000050525"/>
    </source>
</evidence>
<gene>
    <name evidence="16" type="ORF">Y1Q_0000820</name>
</gene>
<sequence length="495" mass="52879">MVVSVFPDLLGRGRPVRPMELGLGGCSPTGLGAVVRFEVELHDCGSTLEVTSDSLIYKTSLVYHPAPAPVMRSRPLVVPIECRYPRQGHVGGKAIQPTWLPFAGSALGHAQLGFSLRLMDDDWHGERASKLLRLGDILHLQAELHAKNHGPLRVLVDACEATARGDGTSGPRHTLVAHNGCLVDGRLDGASSAFLAPRPRPDVLRFTLDAFRFAGDTGDSIYISCHMKVMEAVRAPDPWNKACSFNKASRSWIPVEGHPEICRCCEAGTCLLSRGDADELGSRHWPAAPDDQRSAVVPPTELPGSQVRAIIGPLLLQTGDGDGSSRDLAEGPGEVEEIIAEGLLLVTPSRAVMSTSALFLQAGEGSADLPEEPSTEPAPITVSTAYTLHGQSNAEEMSGDGTEEATKTTTDKSPEVAFQAEVFSDLHHLLERDGEPTDDILENRMEAALMAAQGDEETQEYMLGPALLGTALFLALATLGILILVRRFGGSVLCL</sequence>
<comment type="similarity">
    <text evidence="2 14">Belongs to the ZP domain family. ZPC subfamily.</text>
</comment>
<dbReference type="FunFam" id="2.60.40.4100:FF:000002">
    <property type="entry name" value="Zona pellucida sperm-binding protein 3"/>
    <property type="match status" value="1"/>
</dbReference>
<organism evidence="16 17">
    <name type="scientific">Alligator mississippiensis</name>
    <name type="common">American alligator</name>
    <dbReference type="NCBI Taxonomy" id="8496"/>
    <lineage>
        <taxon>Eukaryota</taxon>
        <taxon>Metazoa</taxon>
        <taxon>Chordata</taxon>
        <taxon>Craniata</taxon>
        <taxon>Vertebrata</taxon>
        <taxon>Euteleostomi</taxon>
        <taxon>Archelosauria</taxon>
        <taxon>Archosauria</taxon>
        <taxon>Crocodylia</taxon>
        <taxon>Alligatoridae</taxon>
        <taxon>Alligatorinae</taxon>
        <taxon>Alligator</taxon>
    </lineage>
</organism>
<comment type="domain">
    <text evidence="14">The ZP domain is involved in the polymerization of the ZP proteins to form the zona pellucida.</text>
</comment>
<keyword evidence="7 14" id="KW-0165">Cleavage on pair of basic residues</keyword>
<keyword evidence="9 14" id="KW-0732">Signal</keyword>
<comment type="PTM">
    <text evidence="14">Proteolytically cleaved before the transmembrane segment to yield the secreted ectodomain incorporated in the zona pellucida.</text>
</comment>
<evidence type="ECO:0000256" key="13">
    <source>
        <dbReference type="ARBA" id="ARBA00023180"/>
    </source>
</evidence>
<evidence type="ECO:0000259" key="15">
    <source>
        <dbReference type="PROSITE" id="PS51034"/>
    </source>
</evidence>
<keyword evidence="13" id="KW-0325">Glycoprotein</keyword>
<evidence type="ECO:0000256" key="10">
    <source>
        <dbReference type="ARBA" id="ARBA00022989"/>
    </source>
</evidence>
<comment type="caution">
    <text evidence="16">The sequence shown here is derived from an EMBL/GenBank/DDBJ whole genome shotgun (WGS) entry which is preliminary data.</text>
</comment>
<evidence type="ECO:0000256" key="7">
    <source>
        <dbReference type="ARBA" id="ARBA00022685"/>
    </source>
</evidence>
<evidence type="ECO:0000256" key="11">
    <source>
        <dbReference type="ARBA" id="ARBA00023136"/>
    </source>
</evidence>
<dbReference type="InterPro" id="IPR001507">
    <property type="entry name" value="ZP_dom"/>
</dbReference>